<dbReference type="KEGG" id="mro:MROS_0695"/>
<dbReference type="SUPFAM" id="SSF53213">
    <property type="entry name" value="LigB-like"/>
    <property type="match status" value="1"/>
</dbReference>
<evidence type="ECO:0000313" key="4">
    <source>
        <dbReference type="Proteomes" id="UP000009011"/>
    </source>
</evidence>
<comment type="similarity">
    <text evidence="1 2">Belongs to the MEMO1 family.</text>
</comment>
<dbReference type="GO" id="GO:0051213">
    <property type="term" value="F:dioxygenase activity"/>
    <property type="evidence" value="ECO:0007669"/>
    <property type="project" value="UniProtKB-KW"/>
</dbReference>
<keyword evidence="3" id="KW-0560">Oxidoreductase</keyword>
<keyword evidence="4" id="KW-1185">Reference proteome</keyword>
<dbReference type="PANTHER" id="PTHR11060:SF0">
    <property type="entry name" value="PROTEIN MEMO1"/>
    <property type="match status" value="1"/>
</dbReference>
<dbReference type="PANTHER" id="PTHR11060">
    <property type="entry name" value="PROTEIN MEMO1"/>
    <property type="match status" value="1"/>
</dbReference>
<dbReference type="CDD" id="cd07361">
    <property type="entry name" value="MEMO_like"/>
    <property type="match status" value="1"/>
</dbReference>
<dbReference type="OrthoDB" id="9785549at2"/>
<dbReference type="AlphaFoldDB" id="I6ZY51"/>
<evidence type="ECO:0000256" key="2">
    <source>
        <dbReference type="HAMAP-Rule" id="MF_00055"/>
    </source>
</evidence>
<organism evidence="3 4">
    <name type="scientific">Melioribacter roseus (strain DSM 23840 / JCM 17771 / VKM B-2668 / P3M-2)</name>
    <dbReference type="NCBI Taxonomy" id="1191523"/>
    <lineage>
        <taxon>Bacteria</taxon>
        <taxon>Pseudomonadati</taxon>
        <taxon>Ignavibacteriota</taxon>
        <taxon>Ignavibacteria</taxon>
        <taxon>Ignavibacteriales</taxon>
        <taxon>Melioribacteraceae</taxon>
        <taxon>Melioribacter</taxon>
    </lineage>
</organism>
<dbReference type="InterPro" id="IPR002737">
    <property type="entry name" value="MEMO1_fam"/>
</dbReference>
<gene>
    <name evidence="3" type="ordered locus">MROS_0695</name>
</gene>
<dbReference type="Pfam" id="PF01875">
    <property type="entry name" value="Memo"/>
    <property type="match status" value="1"/>
</dbReference>
<dbReference type="HAMAP" id="MF_00055">
    <property type="entry name" value="MEMO1"/>
    <property type="match status" value="1"/>
</dbReference>
<dbReference type="HOGENOM" id="CLU_038085_2_0_10"/>
<dbReference type="RefSeq" id="WP_014855374.1">
    <property type="nucleotide sequence ID" value="NC_018178.1"/>
</dbReference>
<dbReference type="Gene3D" id="3.40.830.10">
    <property type="entry name" value="LigB-like"/>
    <property type="match status" value="1"/>
</dbReference>
<proteinExistence type="inferred from homology"/>
<dbReference type="NCBIfam" id="TIGR04336">
    <property type="entry name" value="AmmeMemoSam_B"/>
    <property type="match status" value="1"/>
</dbReference>
<reference evidence="3 4" key="1">
    <citation type="journal article" date="2013" name="PLoS ONE">
        <title>Genomic analysis of Melioribacter roseus, facultatively anaerobic organotrophic bacterium representing a novel deep lineage within Bacteriodetes/Chlorobi group.</title>
        <authorList>
            <person name="Kadnikov V.V."/>
            <person name="Mardanov A.V."/>
            <person name="Podosokorskaya O.A."/>
            <person name="Gavrilov S.N."/>
            <person name="Kublanov I.V."/>
            <person name="Beletsky A.V."/>
            <person name="Bonch-Osmolovskaya E.A."/>
            <person name="Ravin N.V."/>
        </authorList>
    </citation>
    <scope>NUCLEOTIDE SEQUENCE [LARGE SCALE GENOMIC DNA]</scope>
    <source>
        <strain evidence="4">JCM 17771 / P3M-2</strain>
    </source>
</reference>
<protein>
    <recommendedName>
        <fullName evidence="2">MEMO1 family protein MROS_0695</fullName>
    </recommendedName>
</protein>
<name>I6ZY51_MELRP</name>
<dbReference type="Proteomes" id="UP000009011">
    <property type="component" value="Chromosome"/>
</dbReference>
<accession>I6ZY51</accession>
<dbReference type="EMBL" id="CP003557">
    <property type="protein sequence ID" value="AFN73938.1"/>
    <property type="molecule type" value="Genomic_DNA"/>
</dbReference>
<dbReference type="PATRIC" id="fig|1191523.3.peg.727"/>
<sequence>MKKVRQPAVAGMFYPSLPEELADEINEMLDNAGTEEAPENLYGIVVPHAGYIYSGQTAAKAYKLLKDKKYKTVVVISPSHREYFPGISVFDGDAYLTPLGEIEIDSEMRDRIAEGSKIIFKGVNGHRSEHALEVQLPFLQVALGDFKLLPVVMGDQSKLFVDELSERLSDVVDENTLIVSSSDLSHYYSKPVAEKLDSIIVNRINNFDYNGLMNDLEENRCEACGGGAIVSLMKSADILNRKNAKVLARTDSGDITGDSKEVVGYLSAIVY</sequence>
<dbReference type="STRING" id="1191523.MROS_0695"/>
<evidence type="ECO:0000313" key="3">
    <source>
        <dbReference type="EMBL" id="AFN73938.1"/>
    </source>
</evidence>
<evidence type="ECO:0000256" key="1">
    <source>
        <dbReference type="ARBA" id="ARBA00006315"/>
    </source>
</evidence>
<keyword evidence="3" id="KW-0223">Dioxygenase</keyword>
<dbReference type="eggNOG" id="COG1355">
    <property type="taxonomic scope" value="Bacteria"/>
</dbReference>